<feature type="domain" description="FAD-binding PCMH-type" evidence="6">
    <location>
        <begin position="87"/>
        <end position="265"/>
    </location>
</feature>
<dbReference type="EMBL" id="JAULSW010000001">
    <property type="protein sequence ID" value="KAK3393905.1"/>
    <property type="molecule type" value="Genomic_DNA"/>
</dbReference>
<keyword evidence="2" id="KW-0285">Flavoprotein</keyword>
<keyword evidence="4" id="KW-0560">Oxidoreductase</keyword>
<keyword evidence="5" id="KW-0732">Signal</keyword>
<reference evidence="7" key="2">
    <citation type="submission" date="2023-06" db="EMBL/GenBank/DDBJ databases">
        <authorList>
            <consortium name="Lawrence Berkeley National Laboratory"/>
            <person name="Haridas S."/>
            <person name="Hensen N."/>
            <person name="Bonometti L."/>
            <person name="Westerberg I."/>
            <person name="Brannstrom I.O."/>
            <person name="Guillou S."/>
            <person name="Cros-Aarteil S."/>
            <person name="Calhoun S."/>
            <person name="Kuo A."/>
            <person name="Mondo S."/>
            <person name="Pangilinan J."/>
            <person name="Riley R."/>
            <person name="LaButti K."/>
            <person name="Andreopoulos B."/>
            <person name="Lipzen A."/>
            <person name="Chen C."/>
            <person name="Yanf M."/>
            <person name="Daum C."/>
            <person name="Ng V."/>
            <person name="Clum A."/>
            <person name="Steindorff A."/>
            <person name="Ohm R."/>
            <person name="Martin F."/>
            <person name="Silar P."/>
            <person name="Natvig D."/>
            <person name="Lalanne C."/>
            <person name="Gautier V."/>
            <person name="Ament-velasquez S.L."/>
            <person name="Kruys A."/>
            <person name="Hutchinson M.I."/>
            <person name="Powell A.J."/>
            <person name="Barry K."/>
            <person name="Miller A.N."/>
            <person name="Grigoriev I.V."/>
            <person name="Debuchy R."/>
            <person name="Gladieux P."/>
            <person name="Thoren M.H."/>
            <person name="Johannesson H."/>
        </authorList>
    </citation>
    <scope>NUCLEOTIDE SEQUENCE</scope>
    <source>
        <strain evidence="7">CBS 232.78</strain>
    </source>
</reference>
<dbReference type="AlphaFoldDB" id="A0AAE0P5Y3"/>
<evidence type="ECO:0000256" key="4">
    <source>
        <dbReference type="ARBA" id="ARBA00023002"/>
    </source>
</evidence>
<evidence type="ECO:0000259" key="6">
    <source>
        <dbReference type="PROSITE" id="PS51387"/>
    </source>
</evidence>
<dbReference type="InterPro" id="IPR050416">
    <property type="entry name" value="FAD-linked_Oxidoreductase"/>
</dbReference>
<feature type="chain" id="PRO_5042260388" evidence="5">
    <location>
        <begin position="23"/>
        <end position="530"/>
    </location>
</feature>
<sequence>MVSKLARGASALFTLYIGLTTATHSSSSSSTANLAGRGEVSSVVSVGGSKFNGCAALEQAGLGDLLYYAGEDEYSGTILSYYSKDVQDVKPSCILKPKTAQDVAKAIKVLNTKEGRNWPVAIRSGGHAPYPSNNAKDGVTIDLARLDSVKYKSCKGGTADGRVSIGSGARWGNVYSTLEPLGVMVGGGREGHVGVGGFLLGGGFSWYSGKRGMCADDVVGYQIVLADGSIKRATAKKNPELFKALKGGLNNLGIVTRFDISSFPAKTLFGGITAFPWTVAEPVVEKFVTMIDNNHKNQAETGFISLSWSTGYPSPSVAFITANVDGVADSPSFRGLEALGPPVVDYRFPQPLSGLVSMLSTTLGSYNVWYTLSVHNTMDMARKIISVFDSLIAEVSSVIDEPSVQIIFVLTPLPKTYGQHGANILGLDKMAANSFVIQPEVILPSQKFQPLLQQKLKAAVAAIESYAKRTAQDTPWRYINYANPEQNPLASYGAENARFLSKVAKDVDPLGYFQGSGVSGAFKVSAVAGP</sequence>
<accession>A0AAE0P5Y3</accession>
<organism evidence="7 8">
    <name type="scientific">Podospora didyma</name>
    <dbReference type="NCBI Taxonomy" id="330526"/>
    <lineage>
        <taxon>Eukaryota</taxon>
        <taxon>Fungi</taxon>
        <taxon>Dikarya</taxon>
        <taxon>Ascomycota</taxon>
        <taxon>Pezizomycotina</taxon>
        <taxon>Sordariomycetes</taxon>
        <taxon>Sordariomycetidae</taxon>
        <taxon>Sordariales</taxon>
        <taxon>Podosporaceae</taxon>
        <taxon>Podospora</taxon>
    </lineage>
</organism>
<evidence type="ECO:0000256" key="2">
    <source>
        <dbReference type="ARBA" id="ARBA00022630"/>
    </source>
</evidence>
<keyword evidence="8" id="KW-1185">Reference proteome</keyword>
<comment type="caution">
    <text evidence="7">The sequence shown here is derived from an EMBL/GenBank/DDBJ whole genome shotgun (WGS) entry which is preliminary data.</text>
</comment>
<evidence type="ECO:0000256" key="5">
    <source>
        <dbReference type="SAM" id="SignalP"/>
    </source>
</evidence>
<name>A0AAE0P5Y3_9PEZI</name>
<evidence type="ECO:0000313" key="7">
    <source>
        <dbReference type="EMBL" id="KAK3393905.1"/>
    </source>
</evidence>
<evidence type="ECO:0000256" key="3">
    <source>
        <dbReference type="ARBA" id="ARBA00022827"/>
    </source>
</evidence>
<feature type="signal peptide" evidence="5">
    <location>
        <begin position="1"/>
        <end position="22"/>
    </location>
</feature>
<comment type="similarity">
    <text evidence="1">Belongs to the oxygen-dependent FAD-linked oxidoreductase family.</text>
</comment>
<gene>
    <name evidence="7" type="ORF">B0H63DRAFT_459474</name>
</gene>
<keyword evidence="3" id="KW-0274">FAD</keyword>
<protein>
    <submittedName>
        <fullName evidence="7">FAD binding domain-containing protein</fullName>
    </submittedName>
</protein>
<dbReference type="PROSITE" id="PS51387">
    <property type="entry name" value="FAD_PCMH"/>
    <property type="match status" value="1"/>
</dbReference>
<dbReference type="Gene3D" id="3.30.465.10">
    <property type="match status" value="1"/>
</dbReference>
<dbReference type="Pfam" id="PF01565">
    <property type="entry name" value="FAD_binding_4"/>
    <property type="match status" value="1"/>
</dbReference>
<dbReference type="PANTHER" id="PTHR42973:SF53">
    <property type="entry name" value="FAD-BINDING PCMH-TYPE DOMAIN-CONTAINING PROTEIN-RELATED"/>
    <property type="match status" value="1"/>
</dbReference>
<evidence type="ECO:0000313" key="8">
    <source>
        <dbReference type="Proteomes" id="UP001285441"/>
    </source>
</evidence>
<evidence type="ECO:0000256" key="1">
    <source>
        <dbReference type="ARBA" id="ARBA00005466"/>
    </source>
</evidence>
<dbReference type="InterPro" id="IPR036318">
    <property type="entry name" value="FAD-bd_PCMH-like_sf"/>
</dbReference>
<dbReference type="InterPro" id="IPR016169">
    <property type="entry name" value="FAD-bd_PCMH_sub2"/>
</dbReference>
<proteinExistence type="inferred from homology"/>
<dbReference type="InterPro" id="IPR016166">
    <property type="entry name" value="FAD-bd_PCMH"/>
</dbReference>
<dbReference type="InterPro" id="IPR006094">
    <property type="entry name" value="Oxid_FAD_bind_N"/>
</dbReference>
<dbReference type="Proteomes" id="UP001285441">
    <property type="component" value="Unassembled WGS sequence"/>
</dbReference>
<dbReference type="InterPro" id="IPR006093">
    <property type="entry name" value="Oxy_OxRdtase_FAD_BS"/>
</dbReference>
<dbReference type="GO" id="GO:0016491">
    <property type="term" value="F:oxidoreductase activity"/>
    <property type="evidence" value="ECO:0007669"/>
    <property type="project" value="UniProtKB-KW"/>
</dbReference>
<dbReference type="SUPFAM" id="SSF56176">
    <property type="entry name" value="FAD-binding/transporter-associated domain-like"/>
    <property type="match status" value="1"/>
</dbReference>
<dbReference type="PANTHER" id="PTHR42973">
    <property type="entry name" value="BINDING OXIDOREDUCTASE, PUTATIVE (AFU_ORTHOLOGUE AFUA_1G17690)-RELATED"/>
    <property type="match status" value="1"/>
</dbReference>
<dbReference type="PROSITE" id="PS00862">
    <property type="entry name" value="OX2_COVAL_FAD"/>
    <property type="match status" value="1"/>
</dbReference>
<dbReference type="GO" id="GO:0071949">
    <property type="term" value="F:FAD binding"/>
    <property type="evidence" value="ECO:0007669"/>
    <property type="project" value="InterPro"/>
</dbReference>
<reference evidence="7" key="1">
    <citation type="journal article" date="2023" name="Mol. Phylogenet. Evol.">
        <title>Genome-scale phylogeny and comparative genomics of the fungal order Sordariales.</title>
        <authorList>
            <person name="Hensen N."/>
            <person name="Bonometti L."/>
            <person name="Westerberg I."/>
            <person name="Brannstrom I.O."/>
            <person name="Guillou S."/>
            <person name="Cros-Aarteil S."/>
            <person name="Calhoun S."/>
            <person name="Haridas S."/>
            <person name="Kuo A."/>
            <person name="Mondo S."/>
            <person name="Pangilinan J."/>
            <person name="Riley R."/>
            <person name="LaButti K."/>
            <person name="Andreopoulos B."/>
            <person name="Lipzen A."/>
            <person name="Chen C."/>
            <person name="Yan M."/>
            <person name="Daum C."/>
            <person name="Ng V."/>
            <person name="Clum A."/>
            <person name="Steindorff A."/>
            <person name="Ohm R.A."/>
            <person name="Martin F."/>
            <person name="Silar P."/>
            <person name="Natvig D.O."/>
            <person name="Lalanne C."/>
            <person name="Gautier V."/>
            <person name="Ament-Velasquez S.L."/>
            <person name="Kruys A."/>
            <person name="Hutchinson M.I."/>
            <person name="Powell A.J."/>
            <person name="Barry K."/>
            <person name="Miller A.N."/>
            <person name="Grigoriev I.V."/>
            <person name="Debuchy R."/>
            <person name="Gladieux P."/>
            <person name="Hiltunen Thoren M."/>
            <person name="Johannesson H."/>
        </authorList>
    </citation>
    <scope>NUCLEOTIDE SEQUENCE</scope>
    <source>
        <strain evidence="7">CBS 232.78</strain>
    </source>
</reference>